<reference evidence="2" key="1">
    <citation type="journal article" date="2005" name="Nature">
        <title>The map-based sequence of the rice genome.</title>
        <authorList>
            <consortium name="International rice genome sequencing project (IRGSP)"/>
            <person name="Matsumoto T."/>
            <person name="Wu J."/>
            <person name="Kanamori H."/>
            <person name="Katayose Y."/>
            <person name="Fujisawa M."/>
            <person name="Namiki N."/>
            <person name="Mizuno H."/>
            <person name="Yamamoto K."/>
            <person name="Antonio B.A."/>
            <person name="Baba T."/>
            <person name="Sakata K."/>
            <person name="Nagamura Y."/>
            <person name="Aoki H."/>
            <person name="Arikawa K."/>
            <person name="Arita K."/>
            <person name="Bito T."/>
            <person name="Chiden Y."/>
            <person name="Fujitsuka N."/>
            <person name="Fukunaka R."/>
            <person name="Hamada M."/>
            <person name="Harada C."/>
            <person name="Hayashi A."/>
            <person name="Hijishita S."/>
            <person name="Honda M."/>
            <person name="Hosokawa S."/>
            <person name="Ichikawa Y."/>
            <person name="Idonuma A."/>
            <person name="Iijima M."/>
            <person name="Ikeda M."/>
            <person name="Ikeno M."/>
            <person name="Ito K."/>
            <person name="Ito S."/>
            <person name="Ito T."/>
            <person name="Ito Y."/>
            <person name="Ito Y."/>
            <person name="Iwabuchi A."/>
            <person name="Kamiya K."/>
            <person name="Karasawa W."/>
            <person name="Kurita K."/>
            <person name="Katagiri S."/>
            <person name="Kikuta A."/>
            <person name="Kobayashi H."/>
            <person name="Kobayashi N."/>
            <person name="Machita K."/>
            <person name="Maehara T."/>
            <person name="Masukawa M."/>
            <person name="Mizubayashi T."/>
            <person name="Mukai Y."/>
            <person name="Nagasaki H."/>
            <person name="Nagata Y."/>
            <person name="Naito S."/>
            <person name="Nakashima M."/>
            <person name="Nakama Y."/>
            <person name="Nakamichi Y."/>
            <person name="Nakamura M."/>
            <person name="Meguro A."/>
            <person name="Negishi M."/>
            <person name="Ohta I."/>
            <person name="Ohta T."/>
            <person name="Okamoto M."/>
            <person name="Ono N."/>
            <person name="Saji S."/>
            <person name="Sakaguchi M."/>
            <person name="Sakai K."/>
            <person name="Shibata M."/>
            <person name="Shimokawa T."/>
            <person name="Song J."/>
            <person name="Takazaki Y."/>
            <person name="Terasawa K."/>
            <person name="Tsugane M."/>
            <person name="Tsuji K."/>
            <person name="Ueda S."/>
            <person name="Waki K."/>
            <person name="Yamagata H."/>
            <person name="Yamamoto M."/>
            <person name="Yamamoto S."/>
            <person name="Yamane H."/>
            <person name="Yoshiki S."/>
            <person name="Yoshihara R."/>
            <person name="Yukawa K."/>
            <person name="Zhong H."/>
            <person name="Yano M."/>
            <person name="Yuan Q."/>
            <person name="Ouyang S."/>
            <person name="Liu J."/>
            <person name="Jones K.M."/>
            <person name="Gansberger K."/>
            <person name="Moffat K."/>
            <person name="Hill J."/>
            <person name="Bera J."/>
            <person name="Fadrosh D."/>
            <person name="Jin S."/>
            <person name="Johri S."/>
            <person name="Kim M."/>
            <person name="Overton L."/>
            <person name="Reardon M."/>
            <person name="Tsitrin T."/>
            <person name="Vuong H."/>
            <person name="Weaver B."/>
            <person name="Ciecko A."/>
            <person name="Tallon L."/>
            <person name="Jackson J."/>
            <person name="Pai G."/>
            <person name="Aken S.V."/>
            <person name="Utterback T."/>
            <person name="Reidmuller S."/>
            <person name="Feldblyum T."/>
            <person name="Hsiao J."/>
            <person name="Zismann V."/>
            <person name="Iobst S."/>
            <person name="de Vazeille A.R."/>
            <person name="Buell C.R."/>
            <person name="Ying K."/>
            <person name="Li Y."/>
            <person name="Lu T."/>
            <person name="Huang Y."/>
            <person name="Zhao Q."/>
            <person name="Feng Q."/>
            <person name="Zhang L."/>
            <person name="Zhu J."/>
            <person name="Weng Q."/>
            <person name="Mu J."/>
            <person name="Lu Y."/>
            <person name="Fan D."/>
            <person name="Liu Y."/>
            <person name="Guan J."/>
            <person name="Zhang Y."/>
            <person name="Yu S."/>
            <person name="Liu X."/>
            <person name="Zhang Y."/>
            <person name="Hong G."/>
            <person name="Han B."/>
            <person name="Choisne N."/>
            <person name="Demange N."/>
            <person name="Orjeda G."/>
            <person name="Samain S."/>
            <person name="Cattolico L."/>
            <person name="Pelletier E."/>
            <person name="Couloux A."/>
            <person name="Segurens B."/>
            <person name="Wincker P."/>
            <person name="D'Hont A."/>
            <person name="Scarpelli C."/>
            <person name="Weissenbach J."/>
            <person name="Salanoubat M."/>
            <person name="Quetier F."/>
            <person name="Yu Y."/>
            <person name="Kim H.R."/>
            <person name="Rambo T."/>
            <person name="Currie J."/>
            <person name="Collura K."/>
            <person name="Luo M."/>
            <person name="Yang T."/>
            <person name="Ammiraju J.S.S."/>
            <person name="Engler F."/>
            <person name="Soderlund C."/>
            <person name="Wing R.A."/>
            <person name="Palmer L.E."/>
            <person name="de la Bastide M."/>
            <person name="Spiegel L."/>
            <person name="Nascimento L."/>
            <person name="Zutavern T."/>
            <person name="O'Shaughnessy A."/>
            <person name="Dike S."/>
            <person name="Dedhia N."/>
            <person name="Preston R."/>
            <person name="Balija V."/>
            <person name="McCombie W.R."/>
            <person name="Chow T."/>
            <person name="Chen H."/>
            <person name="Chung M."/>
            <person name="Chen C."/>
            <person name="Shaw J."/>
            <person name="Wu H."/>
            <person name="Hsiao K."/>
            <person name="Chao Y."/>
            <person name="Chu M."/>
            <person name="Cheng C."/>
            <person name="Hour A."/>
            <person name="Lee P."/>
            <person name="Lin S."/>
            <person name="Lin Y."/>
            <person name="Liou J."/>
            <person name="Liu S."/>
            <person name="Hsing Y."/>
            <person name="Raghuvanshi S."/>
            <person name="Mohanty A."/>
            <person name="Bharti A.K."/>
            <person name="Gaur A."/>
            <person name="Gupta V."/>
            <person name="Kumar D."/>
            <person name="Ravi V."/>
            <person name="Vij S."/>
            <person name="Kapur A."/>
            <person name="Khurana P."/>
            <person name="Khurana P."/>
            <person name="Khurana J.P."/>
            <person name="Tyagi A.K."/>
            <person name="Gaikwad K."/>
            <person name="Singh A."/>
            <person name="Dalal V."/>
            <person name="Srivastava S."/>
            <person name="Dixit A."/>
            <person name="Pal A.K."/>
            <person name="Ghazi I.A."/>
            <person name="Yadav M."/>
            <person name="Pandit A."/>
            <person name="Bhargava A."/>
            <person name="Sureshbabu K."/>
            <person name="Batra K."/>
            <person name="Sharma T.R."/>
            <person name="Mohapatra T."/>
            <person name="Singh N.K."/>
            <person name="Messing J."/>
            <person name="Nelson A.B."/>
            <person name="Fuks G."/>
            <person name="Kavchok S."/>
            <person name="Keizer G."/>
            <person name="Linton E."/>
            <person name="Llaca V."/>
            <person name="Song R."/>
            <person name="Tanyolac B."/>
            <person name="Young S."/>
            <person name="Ho-Il K."/>
            <person name="Hahn J.H."/>
            <person name="Sangsakoo G."/>
            <person name="Vanavichit A."/>
            <person name="de Mattos Luiz.A.T."/>
            <person name="Zimmer P.D."/>
            <person name="Malone G."/>
            <person name="Dellagostin O."/>
            <person name="de Oliveira A.C."/>
            <person name="Bevan M."/>
            <person name="Bancroft I."/>
            <person name="Minx P."/>
            <person name="Cordum H."/>
            <person name="Wilson R."/>
            <person name="Cheng Z."/>
            <person name="Jin W."/>
            <person name="Jiang J."/>
            <person name="Leong S.A."/>
            <person name="Iwama H."/>
            <person name="Gojobori T."/>
            <person name="Itoh T."/>
            <person name="Niimura Y."/>
            <person name="Fujii Y."/>
            <person name="Habara T."/>
            <person name="Sakai H."/>
            <person name="Sato Y."/>
            <person name="Wilson G."/>
            <person name="Kumar K."/>
            <person name="McCouch S."/>
            <person name="Juretic N."/>
            <person name="Hoen D."/>
            <person name="Wright S."/>
            <person name="Bruskiewich R."/>
            <person name="Bureau T."/>
            <person name="Miyao A."/>
            <person name="Hirochika H."/>
            <person name="Nishikawa T."/>
            <person name="Kadowaki K."/>
            <person name="Sugiura M."/>
            <person name="Burr B."/>
            <person name="Sasaki T."/>
        </authorList>
    </citation>
    <scope>NUCLEOTIDE SEQUENCE [LARGE SCALE GENOMIC DNA]</scope>
    <source>
        <strain evidence="2">cv. Nipponbare</strain>
    </source>
</reference>
<dbReference type="AlphaFoldDB" id="Q7Y1N6"/>
<organism evidence="1 2">
    <name type="scientific">Oryza sativa subsp. japonica</name>
    <name type="common">Rice</name>
    <dbReference type="NCBI Taxonomy" id="39947"/>
    <lineage>
        <taxon>Eukaryota</taxon>
        <taxon>Viridiplantae</taxon>
        <taxon>Streptophyta</taxon>
        <taxon>Embryophyta</taxon>
        <taxon>Tracheophyta</taxon>
        <taxon>Spermatophyta</taxon>
        <taxon>Magnoliopsida</taxon>
        <taxon>Liliopsida</taxon>
        <taxon>Poales</taxon>
        <taxon>Poaceae</taxon>
        <taxon>BOP clade</taxon>
        <taxon>Oryzoideae</taxon>
        <taxon>Oryzeae</taxon>
        <taxon>Oryzinae</taxon>
        <taxon>Oryza</taxon>
        <taxon>Oryza sativa</taxon>
    </lineage>
</organism>
<dbReference type="PANTHER" id="PTHR33075:SF7">
    <property type="entry name" value="OS02G0303350 PROTEIN"/>
    <property type="match status" value="1"/>
</dbReference>
<proteinExistence type="predicted"/>
<reference evidence="2" key="2">
    <citation type="journal article" date="2008" name="Nucleic Acids Res.">
        <title>The rice annotation project database (RAP-DB): 2008 update.</title>
        <authorList>
            <consortium name="The rice annotation project (RAP)"/>
        </authorList>
    </citation>
    <scope>GENOME REANNOTATION</scope>
    <source>
        <strain evidence="2">cv. Nipponbare</strain>
    </source>
</reference>
<dbReference type="Proteomes" id="UP000000763">
    <property type="component" value="Chromosome 3"/>
</dbReference>
<protein>
    <submittedName>
        <fullName evidence="1">Uncharacterized protein</fullName>
    </submittedName>
</protein>
<gene>
    <name evidence="1" type="primary">OSJNBa0053G10.19</name>
</gene>
<accession>Q7Y1N6</accession>
<name>Q7Y1N6_ORYSJ</name>
<evidence type="ECO:0000313" key="1">
    <source>
        <dbReference type="EMBL" id="AAP44596.1"/>
    </source>
</evidence>
<dbReference type="PANTHER" id="PTHR33075">
    <property type="entry name" value="OS02G0499800 PROTEIN"/>
    <property type="match status" value="1"/>
</dbReference>
<sequence length="206" mass="22517">MAPTDRDHGDAGYSWGMGLLPWIKSTGTLKNLKARFWTCNEVKQIFQANKAVSLFGKVIKAQLDDNVRGRLLVKAVYSSTLQVPRRIVIKRVTAFGGVGRSWTVSVFLCDGDLPDVMPTDEDLPPVNHISVPEPVPQVQPEVELFRDNMQEDAHEDQQQQSHTISALSVVAAGSHQVIQFALLAAVLLLAGHDDVEIGYGSMGPSS</sequence>
<evidence type="ECO:0000313" key="2">
    <source>
        <dbReference type="Proteomes" id="UP000000763"/>
    </source>
</evidence>
<dbReference type="EMBL" id="AC091233">
    <property type="protein sequence ID" value="AAP44596.1"/>
    <property type="molecule type" value="Genomic_DNA"/>
</dbReference>